<protein>
    <submittedName>
        <fullName evidence="1">M48 family metallopeptidase</fullName>
    </submittedName>
</protein>
<proteinExistence type="predicted"/>
<dbReference type="EMBL" id="CP127526">
    <property type="protein sequence ID" value="XRI73742.1"/>
    <property type="molecule type" value="Genomic_DNA"/>
</dbReference>
<evidence type="ECO:0000313" key="1">
    <source>
        <dbReference type="EMBL" id="XRI73742.1"/>
    </source>
</evidence>
<accession>A0ACD5HFP8</accession>
<keyword evidence="2" id="KW-1185">Reference proteome</keyword>
<name>A0ACD5HFP8_9PROT</name>
<dbReference type="Proteomes" id="UP001195965">
    <property type="component" value="Chromosome"/>
</dbReference>
<reference evidence="1 2" key="1">
    <citation type="journal article" date="2021" name="ISME J.">
        <title>Genomic evolution of the class Acidithiobacillia: deep-branching Proteobacteria living in extreme acidic conditions.</title>
        <authorList>
            <person name="Moya-Beltran A."/>
            <person name="Beard S."/>
            <person name="Rojas-Villalobos C."/>
            <person name="Issotta F."/>
            <person name="Gallardo Y."/>
            <person name="Ulloa R."/>
            <person name="Giaveno A."/>
            <person name="Degli Esposti M."/>
            <person name="Johnson D.B."/>
            <person name="Quatrini R."/>
        </authorList>
    </citation>
    <scope>NUCLEOTIDE SEQUENCE [LARGE SCALE GENOMIC DNA]</scope>
    <source>
        <strain evidence="1 2">GG1-14</strain>
    </source>
</reference>
<sequence length="118" mass="13807">MKPQTSQMDADSKKTEFKQRVRHWADKLDVRIVWLGVRPMRNKWASCSTAGHLNFSDELPGLKPELWDYVIVHELLHFTVPNHGKLWKSLMRAYLGEYEVHEGELMRVTGNQAPQHAR</sequence>
<organism evidence="1 2">
    <name type="scientific">Acidithiobacillus montserratensis</name>
    <dbReference type="NCBI Taxonomy" id="2729135"/>
    <lineage>
        <taxon>Bacteria</taxon>
        <taxon>Pseudomonadati</taxon>
        <taxon>Pseudomonadota</taxon>
        <taxon>Acidithiobacillia</taxon>
        <taxon>Acidithiobacillales</taxon>
        <taxon>Acidithiobacillaceae</taxon>
        <taxon>Acidithiobacillus</taxon>
    </lineage>
</organism>
<evidence type="ECO:0000313" key="2">
    <source>
        <dbReference type="Proteomes" id="UP001195965"/>
    </source>
</evidence>
<gene>
    <name evidence="1" type="ORF">HHS34_000725</name>
</gene>